<dbReference type="GO" id="GO:0030894">
    <property type="term" value="C:replisome"/>
    <property type="evidence" value="ECO:0007669"/>
    <property type="project" value="TreeGrafter"/>
</dbReference>
<dbReference type="Proteomes" id="UP000823598">
    <property type="component" value="Unassembled WGS sequence"/>
</dbReference>
<name>A0A9D9IP84_9BACT</name>
<evidence type="ECO:0000256" key="7">
    <source>
        <dbReference type="ARBA" id="ARBA00023125"/>
    </source>
</evidence>
<dbReference type="Pfam" id="PF00270">
    <property type="entry name" value="DEAD"/>
    <property type="match status" value="1"/>
</dbReference>
<gene>
    <name evidence="15" type="ORF">IAB88_03175</name>
</gene>
<dbReference type="GO" id="GO:0006310">
    <property type="term" value="P:DNA recombination"/>
    <property type="evidence" value="ECO:0007669"/>
    <property type="project" value="InterPro"/>
</dbReference>
<dbReference type="PROSITE" id="PS51194">
    <property type="entry name" value="HELICASE_CTER"/>
    <property type="match status" value="1"/>
</dbReference>
<dbReference type="GO" id="GO:0046872">
    <property type="term" value="F:metal ion binding"/>
    <property type="evidence" value="ECO:0007669"/>
    <property type="project" value="UniProtKB-KW"/>
</dbReference>
<evidence type="ECO:0000256" key="12">
    <source>
        <dbReference type="ARBA" id="ARBA00044550"/>
    </source>
</evidence>
<keyword evidence="8" id="KW-0413">Isomerase</keyword>
<feature type="domain" description="Helicase C-terminal" evidence="14">
    <location>
        <begin position="215"/>
        <end position="364"/>
    </location>
</feature>
<evidence type="ECO:0000256" key="8">
    <source>
        <dbReference type="ARBA" id="ARBA00023235"/>
    </source>
</evidence>
<dbReference type="Pfam" id="PF00271">
    <property type="entry name" value="Helicase_C"/>
    <property type="match status" value="1"/>
</dbReference>
<evidence type="ECO:0000256" key="4">
    <source>
        <dbReference type="ARBA" id="ARBA00022801"/>
    </source>
</evidence>
<dbReference type="AlphaFoldDB" id="A0A9D9IP84"/>
<keyword evidence="4" id="KW-0378">Hydrolase</keyword>
<dbReference type="NCBIfam" id="TIGR00614">
    <property type="entry name" value="recQ_fam"/>
    <property type="match status" value="1"/>
</dbReference>
<dbReference type="Gene3D" id="3.40.50.300">
    <property type="entry name" value="P-loop containing nucleotide triphosphate hydrolases"/>
    <property type="match status" value="2"/>
</dbReference>
<evidence type="ECO:0000256" key="6">
    <source>
        <dbReference type="ARBA" id="ARBA00022840"/>
    </source>
</evidence>
<dbReference type="FunFam" id="3.40.50.300:FF:001389">
    <property type="entry name" value="ATP-dependent DNA helicase RecQ"/>
    <property type="match status" value="1"/>
</dbReference>
<evidence type="ECO:0000259" key="14">
    <source>
        <dbReference type="PROSITE" id="PS51194"/>
    </source>
</evidence>
<evidence type="ECO:0000256" key="3">
    <source>
        <dbReference type="ARBA" id="ARBA00022741"/>
    </source>
</evidence>
<dbReference type="GO" id="GO:0005737">
    <property type="term" value="C:cytoplasm"/>
    <property type="evidence" value="ECO:0007669"/>
    <property type="project" value="TreeGrafter"/>
</dbReference>
<dbReference type="GO" id="GO:0009378">
    <property type="term" value="F:four-way junction helicase activity"/>
    <property type="evidence" value="ECO:0007669"/>
    <property type="project" value="TreeGrafter"/>
</dbReference>
<evidence type="ECO:0000256" key="9">
    <source>
        <dbReference type="ARBA" id="ARBA00034617"/>
    </source>
</evidence>
<dbReference type="PROSITE" id="PS00690">
    <property type="entry name" value="DEAH_ATP_HELICASE"/>
    <property type="match status" value="1"/>
</dbReference>
<comment type="similarity">
    <text evidence="1">Belongs to the helicase family. RecQ subfamily.</text>
</comment>
<evidence type="ECO:0000313" key="15">
    <source>
        <dbReference type="EMBL" id="MBO8475977.1"/>
    </source>
</evidence>
<evidence type="ECO:0000259" key="13">
    <source>
        <dbReference type="PROSITE" id="PS51192"/>
    </source>
</evidence>
<keyword evidence="7" id="KW-0238">DNA-binding</keyword>
<comment type="catalytic activity">
    <reaction evidence="9">
        <text>Couples ATP hydrolysis with the unwinding of duplex DNA by translocating in the 3'-5' direction.</text>
        <dbReference type="EC" id="5.6.2.4"/>
    </reaction>
</comment>
<reference evidence="15" key="1">
    <citation type="submission" date="2020-10" db="EMBL/GenBank/DDBJ databases">
        <authorList>
            <person name="Gilroy R."/>
        </authorList>
    </citation>
    <scope>NUCLEOTIDE SEQUENCE</scope>
    <source>
        <strain evidence="15">6919</strain>
    </source>
</reference>
<dbReference type="Pfam" id="PF16124">
    <property type="entry name" value="RecQ_Zn_bind"/>
    <property type="match status" value="1"/>
</dbReference>
<keyword evidence="5 15" id="KW-0347">Helicase</keyword>
<dbReference type="GO" id="GO:0043138">
    <property type="term" value="F:3'-5' DNA helicase activity"/>
    <property type="evidence" value="ECO:0007669"/>
    <property type="project" value="UniProtKB-EC"/>
</dbReference>
<protein>
    <recommendedName>
        <fullName evidence="11">ATP-dependent DNA helicase RecQ</fullName>
        <ecNumber evidence="10">5.6.2.4</ecNumber>
    </recommendedName>
    <alternativeName>
        <fullName evidence="12">DNA 3'-5' helicase RecQ</fullName>
    </alternativeName>
</protein>
<dbReference type="InterPro" id="IPR011545">
    <property type="entry name" value="DEAD/DEAH_box_helicase_dom"/>
</dbReference>
<dbReference type="PANTHER" id="PTHR13710:SF105">
    <property type="entry name" value="ATP-DEPENDENT DNA HELICASE Q1"/>
    <property type="match status" value="1"/>
</dbReference>
<dbReference type="InterPro" id="IPR001650">
    <property type="entry name" value="Helicase_C-like"/>
</dbReference>
<dbReference type="CDD" id="cd17920">
    <property type="entry name" value="DEXHc_RecQ"/>
    <property type="match status" value="1"/>
</dbReference>
<organism evidence="15 16">
    <name type="scientific">Candidatus Limisoma faecipullorum</name>
    <dbReference type="NCBI Taxonomy" id="2840854"/>
    <lineage>
        <taxon>Bacteria</taxon>
        <taxon>Pseudomonadati</taxon>
        <taxon>Bacteroidota</taxon>
        <taxon>Bacteroidia</taxon>
        <taxon>Bacteroidales</taxon>
        <taxon>Candidatus Limisoma</taxon>
    </lineage>
</organism>
<evidence type="ECO:0000256" key="10">
    <source>
        <dbReference type="ARBA" id="ARBA00034808"/>
    </source>
</evidence>
<dbReference type="InterPro" id="IPR032284">
    <property type="entry name" value="RecQ_Zn-bd"/>
</dbReference>
<dbReference type="EC" id="5.6.2.4" evidence="10"/>
<proteinExistence type="inferred from homology"/>
<dbReference type="SMART" id="SM00487">
    <property type="entry name" value="DEXDc"/>
    <property type="match status" value="1"/>
</dbReference>
<reference evidence="15" key="2">
    <citation type="journal article" date="2021" name="PeerJ">
        <title>Extensive microbial diversity within the chicken gut microbiome revealed by metagenomics and culture.</title>
        <authorList>
            <person name="Gilroy R."/>
            <person name="Ravi A."/>
            <person name="Getino M."/>
            <person name="Pursley I."/>
            <person name="Horton D.L."/>
            <person name="Alikhan N.F."/>
            <person name="Baker D."/>
            <person name="Gharbi K."/>
            <person name="Hall N."/>
            <person name="Watson M."/>
            <person name="Adriaenssens E.M."/>
            <person name="Foster-Nyarko E."/>
            <person name="Jarju S."/>
            <person name="Secka A."/>
            <person name="Antonio M."/>
            <person name="Oren A."/>
            <person name="Chaudhuri R.R."/>
            <person name="La Ragione R."/>
            <person name="Hildebrand F."/>
            <person name="Pallen M.J."/>
        </authorList>
    </citation>
    <scope>NUCLEOTIDE SEQUENCE</scope>
    <source>
        <strain evidence="15">6919</strain>
    </source>
</reference>
<keyword evidence="3" id="KW-0547">Nucleotide-binding</keyword>
<evidence type="ECO:0000313" key="16">
    <source>
        <dbReference type="Proteomes" id="UP000823598"/>
    </source>
</evidence>
<dbReference type="GO" id="GO:0006281">
    <property type="term" value="P:DNA repair"/>
    <property type="evidence" value="ECO:0007669"/>
    <property type="project" value="TreeGrafter"/>
</dbReference>
<dbReference type="GO" id="GO:0016787">
    <property type="term" value="F:hydrolase activity"/>
    <property type="evidence" value="ECO:0007669"/>
    <property type="project" value="UniProtKB-KW"/>
</dbReference>
<dbReference type="InterPro" id="IPR002464">
    <property type="entry name" value="DNA/RNA_helicase_DEAH_CS"/>
</dbReference>
<dbReference type="GO" id="GO:0043590">
    <property type="term" value="C:bacterial nucleoid"/>
    <property type="evidence" value="ECO:0007669"/>
    <property type="project" value="TreeGrafter"/>
</dbReference>
<evidence type="ECO:0000256" key="5">
    <source>
        <dbReference type="ARBA" id="ARBA00022806"/>
    </source>
</evidence>
<dbReference type="InterPro" id="IPR027417">
    <property type="entry name" value="P-loop_NTPase"/>
</dbReference>
<sequence>MNATIHDILYKYWGYRQFREKQEEIITSVLEGNDTLGLLPTGGGKSITFQVPAMLFDGIAIVITPLISLMKDQVDNLRQRHIKALYIHSGLRYTEIHNAIDKCIYGNYKFLYISPERLSSASFMDSLRLMKVSFLVVDEAHCISQWGYDFRPSYLKISSIRKIFPNIPVLALTASATKEVITDIIDKLEFRGNTVIRKSFRRENLSYIVRRTENKQERLINIIKKTTGSCIVYVRSRKKTKLIAEDLSIHGISADYYHAGLSNEEKQDKQDKWKNGTTQVIVATNAFGMGIDKPDVRVVTHLDVPNSIEEYYQEAGRAGRDSKRAYAVMLASPRDKSILLKRISETFPPKDTIKEIYVRLCNFLEISLGGGFDKLYEFNFNLFCTTFKYPASIASNALKILTQAQYIEYIEEVDTLSKILILANKRDLYDIKGITPRSDEILELILRNYTGLYADYVTIDELSIAYKFNIPLQDIYDTLIFLNKQHVIHYIPRRRTAYIYFPCSRVEPRHLEITKEVYEKGKERLEKRINSIIAYAENDSTCREKMILEYFGEKANDCNRCDICIEHKKKKNDNIQEIQEGILYMLSLKPRKMIEFIDTLSFNNDAIINQLRFLCDEGKILYADDIFTLK</sequence>
<dbReference type="PANTHER" id="PTHR13710">
    <property type="entry name" value="DNA HELICASE RECQ FAMILY MEMBER"/>
    <property type="match status" value="1"/>
</dbReference>
<keyword evidence="2" id="KW-0479">Metal-binding</keyword>
<dbReference type="EMBL" id="JADIMC010000036">
    <property type="protein sequence ID" value="MBO8475977.1"/>
    <property type="molecule type" value="Genomic_DNA"/>
</dbReference>
<dbReference type="SUPFAM" id="SSF52540">
    <property type="entry name" value="P-loop containing nucleoside triphosphate hydrolases"/>
    <property type="match status" value="1"/>
</dbReference>
<dbReference type="PROSITE" id="PS51192">
    <property type="entry name" value="HELICASE_ATP_BIND_1"/>
    <property type="match status" value="1"/>
</dbReference>
<dbReference type="Gene3D" id="1.10.10.10">
    <property type="entry name" value="Winged helix-like DNA-binding domain superfamily/Winged helix DNA-binding domain"/>
    <property type="match status" value="1"/>
</dbReference>
<evidence type="ECO:0000256" key="1">
    <source>
        <dbReference type="ARBA" id="ARBA00005446"/>
    </source>
</evidence>
<evidence type="ECO:0000256" key="11">
    <source>
        <dbReference type="ARBA" id="ARBA00044535"/>
    </source>
</evidence>
<feature type="domain" description="Helicase ATP-binding" evidence="13">
    <location>
        <begin position="26"/>
        <end position="194"/>
    </location>
</feature>
<dbReference type="SMART" id="SM00490">
    <property type="entry name" value="HELICc"/>
    <property type="match status" value="1"/>
</dbReference>
<comment type="caution">
    <text evidence="15">The sequence shown here is derived from an EMBL/GenBank/DDBJ whole genome shotgun (WGS) entry which is preliminary data.</text>
</comment>
<evidence type="ECO:0000256" key="2">
    <source>
        <dbReference type="ARBA" id="ARBA00022723"/>
    </source>
</evidence>
<keyword evidence="6" id="KW-0067">ATP-binding</keyword>
<dbReference type="GO" id="GO:0005524">
    <property type="term" value="F:ATP binding"/>
    <property type="evidence" value="ECO:0007669"/>
    <property type="project" value="UniProtKB-KW"/>
</dbReference>
<accession>A0A9D9IP84</accession>
<dbReference type="GO" id="GO:0003677">
    <property type="term" value="F:DNA binding"/>
    <property type="evidence" value="ECO:0007669"/>
    <property type="project" value="UniProtKB-KW"/>
</dbReference>
<dbReference type="InterPro" id="IPR004589">
    <property type="entry name" value="DNA_helicase_ATP-dep_RecQ"/>
</dbReference>
<dbReference type="InterPro" id="IPR036388">
    <property type="entry name" value="WH-like_DNA-bd_sf"/>
</dbReference>
<dbReference type="InterPro" id="IPR014001">
    <property type="entry name" value="Helicase_ATP-bd"/>
</dbReference>